<gene>
    <name evidence="2" type="ORF">DXC51_28530</name>
</gene>
<reference evidence="2" key="1">
    <citation type="submission" date="2018-08" db="EMBL/GenBank/DDBJ databases">
        <title>A genome reference for cultivated species of the human gut microbiota.</title>
        <authorList>
            <person name="Zou Y."/>
            <person name="Xue W."/>
            <person name="Luo G."/>
        </authorList>
    </citation>
    <scope>NUCLEOTIDE SEQUENCE [LARGE SCALE GENOMIC DNA]</scope>
    <source>
        <strain evidence="2">TF05-5AC</strain>
    </source>
</reference>
<accession>A0A3E3HUT5</accession>
<dbReference type="GeneID" id="97990694"/>
<dbReference type="Proteomes" id="UP000260812">
    <property type="component" value="Unassembled WGS sequence"/>
</dbReference>
<dbReference type="Gene3D" id="3.30.1490.300">
    <property type="match status" value="1"/>
</dbReference>
<organism evidence="2 3">
    <name type="scientific">Eisenbergiella massiliensis</name>
    <dbReference type="NCBI Taxonomy" id="1720294"/>
    <lineage>
        <taxon>Bacteria</taxon>
        <taxon>Bacillati</taxon>
        <taxon>Bacillota</taxon>
        <taxon>Clostridia</taxon>
        <taxon>Lachnospirales</taxon>
        <taxon>Lachnospiraceae</taxon>
        <taxon>Eisenbergiella</taxon>
    </lineage>
</organism>
<evidence type="ECO:0008006" key="4">
    <source>
        <dbReference type="Google" id="ProtNLM"/>
    </source>
</evidence>
<evidence type="ECO:0000313" key="2">
    <source>
        <dbReference type="EMBL" id="RGE55593.1"/>
    </source>
</evidence>
<proteinExistence type="predicted"/>
<dbReference type="Gene3D" id="3.30.420.40">
    <property type="match status" value="2"/>
</dbReference>
<keyword evidence="3" id="KW-1185">Reference proteome</keyword>
<keyword evidence="1" id="KW-0472">Membrane</keyword>
<keyword evidence="1" id="KW-0812">Transmembrane</keyword>
<dbReference type="RefSeq" id="WP_117546001.1">
    <property type="nucleotide sequence ID" value="NZ_JBKVAZ010000027.1"/>
</dbReference>
<feature type="transmembrane region" description="Helical" evidence="1">
    <location>
        <begin position="282"/>
        <end position="303"/>
    </location>
</feature>
<sequence>MQTCVYMSNCRIQAAVGNAKKGSISVKRLYETLAPEGCIINGVITAEEELAAHLKEFWKENHLAVNNVCLVLHSSQFMSKTFQVPAMNVKKTLEYIPREFPGVSEAGGSVYGYYEIDTDKKKGMREVFATRMEREFLDSYTRLFASIGVKVTCVRAALGSVVSVLHRMAYFKDRTCILQIQDEDNLTSILMHQGKYCYSSMNRTFSEHGTPSYGVEVARNISGILQFASAQKLENAVTDVTWAGFSEGDIQVCSESLLQMDNTLRAGSFMDDSIIRSKEEDFGSYLFPICGLILLEDAGNLFIQYKKTSERSLKRKSLMKQLTPVILLLLVMLVITGFFGVHYWLTSRKLEEVRSYNESPEVLEQSARYDEVEAQMQWEQMQKAALMKAARNIESYPYFNSSITDVIESCTMGEVTFSIKSFDAQTGVISVDTAAPDVEIINQFIDRLEEKDIFERLDYTGYTWSDESGMWTINLVCYLSEMAGK</sequence>
<feature type="transmembrane region" description="Helical" evidence="1">
    <location>
        <begin position="324"/>
        <end position="345"/>
    </location>
</feature>
<name>A0A3E3HUT5_9FIRM</name>
<protein>
    <recommendedName>
        <fullName evidence="4">Fimbrial assembly protein</fullName>
    </recommendedName>
</protein>
<evidence type="ECO:0000256" key="1">
    <source>
        <dbReference type="SAM" id="Phobius"/>
    </source>
</evidence>
<dbReference type="EMBL" id="QVLV01000042">
    <property type="protein sequence ID" value="RGE55593.1"/>
    <property type="molecule type" value="Genomic_DNA"/>
</dbReference>
<evidence type="ECO:0000313" key="3">
    <source>
        <dbReference type="Proteomes" id="UP000260812"/>
    </source>
</evidence>
<dbReference type="AlphaFoldDB" id="A0A3E3HUT5"/>
<keyword evidence="1" id="KW-1133">Transmembrane helix</keyword>
<comment type="caution">
    <text evidence="2">The sequence shown here is derived from an EMBL/GenBank/DDBJ whole genome shotgun (WGS) entry which is preliminary data.</text>
</comment>